<protein>
    <recommendedName>
        <fullName evidence="12">C2 domain-containing protein</fullName>
    </recommendedName>
</protein>
<evidence type="ECO:0000256" key="1">
    <source>
        <dbReference type="ARBA" id="ARBA00004370"/>
    </source>
</evidence>
<dbReference type="Pfam" id="PF00168">
    <property type="entry name" value="C2"/>
    <property type="match status" value="1"/>
</dbReference>
<dbReference type="SMART" id="SM00239">
    <property type="entry name" value="C2"/>
    <property type="match status" value="1"/>
</dbReference>
<feature type="compositionally biased region" description="Low complexity" evidence="6">
    <location>
        <begin position="665"/>
        <end position="689"/>
    </location>
</feature>
<dbReference type="GO" id="GO:0016020">
    <property type="term" value="C:membrane"/>
    <property type="evidence" value="ECO:0007669"/>
    <property type="project" value="UniProtKB-SubCell"/>
</dbReference>
<dbReference type="InterPro" id="IPR035892">
    <property type="entry name" value="C2_domain_sf"/>
</dbReference>
<evidence type="ECO:0000313" key="10">
    <source>
        <dbReference type="EMBL" id="KZV38482.1"/>
    </source>
</evidence>
<evidence type="ECO:0000256" key="5">
    <source>
        <dbReference type="ARBA" id="ARBA00023136"/>
    </source>
</evidence>
<evidence type="ECO:0000256" key="3">
    <source>
        <dbReference type="ARBA" id="ARBA00023055"/>
    </source>
</evidence>
<feature type="compositionally biased region" description="Basic and acidic residues" evidence="6">
    <location>
        <begin position="565"/>
        <end position="574"/>
    </location>
</feature>
<keyword evidence="7" id="KW-0812">Transmembrane</keyword>
<dbReference type="OrthoDB" id="270970at2759"/>
<feature type="compositionally biased region" description="Basic residues" evidence="6">
    <location>
        <begin position="619"/>
        <end position="638"/>
    </location>
</feature>
<dbReference type="PANTHER" id="PTHR47042">
    <property type="entry name" value="C2 DOMAIN-CONTAINING PROTEIN-LIKE"/>
    <property type="match status" value="1"/>
</dbReference>
<dbReference type="PANTHER" id="PTHR47042:SF4">
    <property type="entry name" value="OS02G0313700 PROTEIN"/>
    <property type="match status" value="1"/>
</dbReference>
<keyword evidence="4" id="KW-0446">Lipid-binding</keyword>
<dbReference type="GO" id="GO:0008289">
    <property type="term" value="F:lipid binding"/>
    <property type="evidence" value="ECO:0007669"/>
    <property type="project" value="UniProtKB-KW"/>
</dbReference>
<dbReference type="InterPro" id="IPR031468">
    <property type="entry name" value="SMP_LBD"/>
</dbReference>
<proteinExistence type="predicted"/>
<keyword evidence="3" id="KW-0445">Lipid transport</keyword>
<gene>
    <name evidence="10" type="ORF">F511_40344</name>
</gene>
<dbReference type="CDD" id="cd21669">
    <property type="entry name" value="SMP_SF"/>
    <property type="match status" value="1"/>
</dbReference>
<feature type="compositionally biased region" description="Polar residues" evidence="6">
    <location>
        <begin position="429"/>
        <end position="443"/>
    </location>
</feature>
<feature type="region of interest" description="Disordered" evidence="6">
    <location>
        <begin position="412"/>
        <end position="449"/>
    </location>
</feature>
<dbReference type="Proteomes" id="UP000250235">
    <property type="component" value="Unassembled WGS sequence"/>
</dbReference>
<dbReference type="AlphaFoldDB" id="A0A2Z7BUZ7"/>
<dbReference type="InterPro" id="IPR052847">
    <property type="entry name" value="Ext_Synaptotagmin/KAHRP-like"/>
</dbReference>
<feature type="transmembrane region" description="Helical" evidence="7">
    <location>
        <begin position="7"/>
        <end position="26"/>
    </location>
</feature>
<feature type="compositionally biased region" description="Polar residues" evidence="6">
    <location>
        <begin position="645"/>
        <end position="656"/>
    </location>
</feature>
<dbReference type="CDD" id="cd00030">
    <property type="entry name" value="C2"/>
    <property type="match status" value="1"/>
</dbReference>
<evidence type="ECO:0000256" key="4">
    <source>
        <dbReference type="ARBA" id="ARBA00023121"/>
    </source>
</evidence>
<feature type="domain" description="C2" evidence="8">
    <location>
        <begin position="269"/>
        <end position="385"/>
    </location>
</feature>
<keyword evidence="2" id="KW-0813">Transport</keyword>
<evidence type="ECO:0000259" key="9">
    <source>
        <dbReference type="PROSITE" id="PS51847"/>
    </source>
</evidence>
<dbReference type="Pfam" id="PF25669">
    <property type="entry name" value="SMP_MUG190-like"/>
    <property type="match status" value="1"/>
</dbReference>
<accession>A0A2Z7BUZ7</accession>
<name>A0A2Z7BUZ7_9LAMI</name>
<feature type="region of interest" description="Disordered" evidence="6">
    <location>
        <begin position="507"/>
        <end position="699"/>
    </location>
</feature>
<dbReference type="PROSITE" id="PS50004">
    <property type="entry name" value="C2"/>
    <property type="match status" value="1"/>
</dbReference>
<reference evidence="10 11" key="1">
    <citation type="journal article" date="2015" name="Proc. Natl. Acad. Sci. U.S.A.">
        <title>The resurrection genome of Boea hygrometrica: A blueprint for survival of dehydration.</title>
        <authorList>
            <person name="Xiao L."/>
            <person name="Yang G."/>
            <person name="Zhang L."/>
            <person name="Yang X."/>
            <person name="Zhao S."/>
            <person name="Ji Z."/>
            <person name="Zhou Q."/>
            <person name="Hu M."/>
            <person name="Wang Y."/>
            <person name="Chen M."/>
            <person name="Xu Y."/>
            <person name="Jin H."/>
            <person name="Xiao X."/>
            <person name="Hu G."/>
            <person name="Bao F."/>
            <person name="Hu Y."/>
            <person name="Wan P."/>
            <person name="Li L."/>
            <person name="Deng X."/>
            <person name="Kuang T."/>
            <person name="Xiang C."/>
            <person name="Zhu J.K."/>
            <person name="Oliver M.J."/>
            <person name="He Y."/>
        </authorList>
    </citation>
    <scope>NUCLEOTIDE SEQUENCE [LARGE SCALE GENOMIC DNA]</scope>
    <source>
        <strain evidence="11">cv. XS01</strain>
    </source>
</reference>
<evidence type="ECO:0000313" key="11">
    <source>
        <dbReference type="Proteomes" id="UP000250235"/>
    </source>
</evidence>
<keyword evidence="7" id="KW-1133">Transmembrane helix</keyword>
<evidence type="ECO:0000256" key="7">
    <source>
        <dbReference type="SAM" id="Phobius"/>
    </source>
</evidence>
<sequence length="721" mass="80886">MGSILEAALLHHVCIVLVFLWVLNSFNYCHPVAYFFSLIYLYLAHEVYVIKLRKKLQFEEKRESNQRRVLLESETVRWLNYATEKIWCLCMEEIVSQKILLPMIPWFLQKYKPWTVKDAEVQHLYLGRSPPMLTEVRVLRQTNDDDHLVMEMGLNFRTADDMSAILGVKLRKRLGFGMLVKMHLLGMHVEGKVLIGVKFIRKWPFISRLRVCFAGPPYFQMTVKPIFTHGLDVTELPGIAGWIDNLLALVFEQTLVEPNMLVVDVEKFVSPEPDNWFSMDVKDPVGRVMVEVLEGVDMKPSDLNGLADPYVKGRLGPYRFRTKTKKKTLAPKWQEEFKIPVVTWESQNMLTLEVRDKDHIFDDLMGDCEVNINELRDGQRHDMWLPLKNIKMGRLHLAITVSDRCEKGAELAFDTEGPNGGVDRRSSFAADSTKNGSFSSLPSEKSPEAVADEFEPINIEGYPETGIWIHHPGSEVSQVWEPRKGKLQHLGSHRIEGQAQVDGADANLSMKSAGPNGDDSVDNKSNLNNPARKGLRKFGSVFSRSLRTEDKPVSLEMPDPSPRYNIRESHDKQSGVRFLVEDAVMASSAKTPKEAEDSEEESETESPNQGHVKDVAKSILKHAGRGLKHALSRKSSRRYKAESGLSPTGKNVSLCQDSSGDESRSSSADVPAPESAFVVPGSAVSSPASTAGNNSFKLNDPVVDKAALSGTRDSNPLQTES</sequence>
<organism evidence="10 11">
    <name type="scientific">Dorcoceras hygrometricum</name>
    <dbReference type="NCBI Taxonomy" id="472368"/>
    <lineage>
        <taxon>Eukaryota</taxon>
        <taxon>Viridiplantae</taxon>
        <taxon>Streptophyta</taxon>
        <taxon>Embryophyta</taxon>
        <taxon>Tracheophyta</taxon>
        <taxon>Spermatophyta</taxon>
        <taxon>Magnoliopsida</taxon>
        <taxon>eudicotyledons</taxon>
        <taxon>Gunneridae</taxon>
        <taxon>Pentapetalae</taxon>
        <taxon>asterids</taxon>
        <taxon>lamiids</taxon>
        <taxon>Lamiales</taxon>
        <taxon>Gesneriaceae</taxon>
        <taxon>Didymocarpoideae</taxon>
        <taxon>Trichosporeae</taxon>
        <taxon>Loxocarpinae</taxon>
        <taxon>Dorcoceras</taxon>
    </lineage>
</organism>
<evidence type="ECO:0000256" key="6">
    <source>
        <dbReference type="SAM" id="MobiDB-lite"/>
    </source>
</evidence>
<dbReference type="InterPro" id="IPR000008">
    <property type="entry name" value="C2_dom"/>
</dbReference>
<dbReference type="SUPFAM" id="SSF49562">
    <property type="entry name" value="C2 domain (Calcium/lipid-binding domain, CaLB)"/>
    <property type="match status" value="1"/>
</dbReference>
<dbReference type="Gene3D" id="2.60.40.150">
    <property type="entry name" value="C2 domain"/>
    <property type="match status" value="1"/>
</dbReference>
<dbReference type="GO" id="GO:0006869">
    <property type="term" value="P:lipid transport"/>
    <property type="evidence" value="ECO:0007669"/>
    <property type="project" value="UniProtKB-KW"/>
</dbReference>
<keyword evidence="11" id="KW-1185">Reference proteome</keyword>
<dbReference type="PROSITE" id="PS51847">
    <property type="entry name" value="SMP"/>
    <property type="match status" value="1"/>
</dbReference>
<keyword evidence="5 7" id="KW-0472">Membrane</keyword>
<evidence type="ECO:0008006" key="12">
    <source>
        <dbReference type="Google" id="ProtNLM"/>
    </source>
</evidence>
<feature type="domain" description="SMP-LTD" evidence="9">
    <location>
        <begin position="72"/>
        <end position="266"/>
    </location>
</feature>
<evidence type="ECO:0000259" key="8">
    <source>
        <dbReference type="PROSITE" id="PS50004"/>
    </source>
</evidence>
<comment type="subcellular location">
    <subcellularLocation>
        <location evidence="1">Membrane</location>
    </subcellularLocation>
</comment>
<dbReference type="EMBL" id="KV001845">
    <property type="protein sequence ID" value="KZV38482.1"/>
    <property type="molecule type" value="Genomic_DNA"/>
</dbReference>
<feature type="transmembrane region" description="Helical" evidence="7">
    <location>
        <begin position="32"/>
        <end position="52"/>
    </location>
</feature>
<evidence type="ECO:0000256" key="2">
    <source>
        <dbReference type="ARBA" id="ARBA00022448"/>
    </source>
</evidence>